<dbReference type="Proteomes" id="UP000193719">
    <property type="component" value="Unassembled WGS sequence"/>
</dbReference>
<dbReference type="Pfam" id="PF14645">
    <property type="entry name" value="Chibby"/>
    <property type="match status" value="1"/>
</dbReference>
<dbReference type="OrthoDB" id="2145765at2759"/>
<feature type="coiled-coil region" evidence="1">
    <location>
        <begin position="64"/>
        <end position="109"/>
    </location>
</feature>
<organism evidence="2 3">
    <name type="scientific">Piromyces finnis</name>
    <dbReference type="NCBI Taxonomy" id="1754191"/>
    <lineage>
        <taxon>Eukaryota</taxon>
        <taxon>Fungi</taxon>
        <taxon>Fungi incertae sedis</taxon>
        <taxon>Chytridiomycota</taxon>
        <taxon>Chytridiomycota incertae sedis</taxon>
        <taxon>Neocallimastigomycetes</taxon>
        <taxon>Neocallimastigales</taxon>
        <taxon>Neocallimastigaceae</taxon>
        <taxon>Piromyces</taxon>
    </lineage>
</organism>
<keyword evidence="1" id="KW-0175">Coiled coil</keyword>
<evidence type="ECO:0000313" key="2">
    <source>
        <dbReference type="EMBL" id="ORX44186.1"/>
    </source>
</evidence>
<evidence type="ECO:0000313" key="3">
    <source>
        <dbReference type="Proteomes" id="UP000193719"/>
    </source>
</evidence>
<proteinExistence type="predicted"/>
<keyword evidence="3" id="KW-1185">Reference proteome</keyword>
<dbReference type="AlphaFoldDB" id="A0A1Y1UZN3"/>
<sequence>MPLFKCIGSHPKEPKFTYFDKPSQPIHIKLGNISAVYSNKKWKLDNNNDDTENYHDDFDKDKLKKLYNKKLLKRNEELENENQQLKWKIELLLSKLAEAKYEIEQLQDID</sequence>
<accession>A0A1Y1UZN3</accession>
<dbReference type="EMBL" id="MCFH01000047">
    <property type="protein sequence ID" value="ORX44186.1"/>
    <property type="molecule type" value="Genomic_DNA"/>
</dbReference>
<protein>
    <submittedName>
        <fullName evidence="2">Uncharacterized protein</fullName>
    </submittedName>
</protein>
<gene>
    <name evidence="2" type="ORF">BCR36DRAFT_406522</name>
</gene>
<comment type="caution">
    <text evidence="2">The sequence shown here is derived from an EMBL/GenBank/DDBJ whole genome shotgun (WGS) entry which is preliminary data.</text>
</comment>
<evidence type="ECO:0000256" key="1">
    <source>
        <dbReference type="SAM" id="Coils"/>
    </source>
</evidence>
<name>A0A1Y1UZN3_9FUNG</name>
<reference evidence="2 3" key="1">
    <citation type="submission" date="2016-08" db="EMBL/GenBank/DDBJ databases">
        <title>Genomes of anaerobic fungi encode conserved fungal cellulosomes for biomass hydrolysis.</title>
        <authorList>
            <consortium name="DOE Joint Genome Institute"/>
            <person name="Haitjema C.H."/>
            <person name="Gilmore S.P."/>
            <person name="Henske J.K."/>
            <person name="Solomon K.V."/>
            <person name="De Groot R."/>
            <person name="Kuo A."/>
            <person name="Mondo S.J."/>
            <person name="Salamov A.A."/>
            <person name="Labutti K."/>
            <person name="Zhao Z."/>
            <person name="Chiniquy J."/>
            <person name="Barry K."/>
            <person name="Brewer H.M."/>
            <person name="Purvine S.O."/>
            <person name="Wright A.T."/>
            <person name="Boxma B."/>
            <person name="Van Alen T."/>
            <person name="Hackstein J.H."/>
            <person name="Baker S.E."/>
            <person name="Grigoriev I.V."/>
            <person name="O'Malley M.A."/>
        </authorList>
    </citation>
    <scope>NUCLEOTIDE SEQUENCE [LARGE SCALE GENOMIC DNA]</scope>
    <source>
        <strain evidence="3">finn</strain>
    </source>
</reference>
<dbReference type="InterPro" id="IPR028118">
    <property type="entry name" value="Chibby_fam"/>
</dbReference>
<reference evidence="2 3" key="2">
    <citation type="submission" date="2016-08" db="EMBL/GenBank/DDBJ databases">
        <title>Pervasive Adenine N6-methylation of Active Genes in Fungi.</title>
        <authorList>
            <consortium name="DOE Joint Genome Institute"/>
            <person name="Mondo S.J."/>
            <person name="Dannebaum R.O."/>
            <person name="Kuo R.C."/>
            <person name="Labutti K."/>
            <person name="Haridas S."/>
            <person name="Kuo A."/>
            <person name="Salamov A."/>
            <person name="Ahrendt S.R."/>
            <person name="Lipzen A."/>
            <person name="Sullivan W."/>
            <person name="Andreopoulos W.B."/>
            <person name="Clum A."/>
            <person name="Lindquist E."/>
            <person name="Daum C."/>
            <person name="Ramamoorthy G.K."/>
            <person name="Gryganskyi A."/>
            <person name="Culley D."/>
            <person name="Magnuson J.K."/>
            <person name="James T.Y."/>
            <person name="O'Malley M.A."/>
            <person name="Stajich J.E."/>
            <person name="Spatafora J.W."/>
            <person name="Visel A."/>
            <person name="Grigoriev I.V."/>
        </authorList>
    </citation>
    <scope>NUCLEOTIDE SEQUENCE [LARGE SCALE GENOMIC DNA]</scope>
    <source>
        <strain evidence="3">finn</strain>
    </source>
</reference>